<dbReference type="AlphaFoldDB" id="A0A6S6QNB4"/>
<feature type="chain" id="PRO_5028386103" description="Lipoprotein" evidence="1">
    <location>
        <begin position="32"/>
        <end position="82"/>
    </location>
</feature>
<gene>
    <name evidence="2" type="ORF">IZ6_16310</name>
</gene>
<dbReference type="EMBL" id="AP023361">
    <property type="protein sequence ID" value="BCJ90896.1"/>
    <property type="molecule type" value="Genomic_DNA"/>
</dbReference>
<keyword evidence="3" id="KW-1185">Reference proteome</keyword>
<reference evidence="2 3" key="1">
    <citation type="submission" date="2020-08" db="EMBL/GenBank/DDBJ databases">
        <title>Genome sequence of Rhizobiales bacterium strain IZ6.</title>
        <authorList>
            <person name="Nakai R."/>
            <person name="Naganuma T."/>
        </authorList>
    </citation>
    <scope>NUCLEOTIDE SEQUENCE [LARGE SCALE GENOMIC DNA]</scope>
    <source>
        <strain evidence="2 3">IZ6</strain>
    </source>
</reference>
<dbReference type="KEGG" id="tso:IZ6_16310"/>
<evidence type="ECO:0000256" key="1">
    <source>
        <dbReference type="SAM" id="SignalP"/>
    </source>
</evidence>
<protein>
    <recommendedName>
        <fullName evidence="4">Lipoprotein</fullName>
    </recommendedName>
</protein>
<dbReference type="Proteomes" id="UP000515317">
    <property type="component" value="Chromosome"/>
</dbReference>
<name>A0A6S6QNB4_9HYPH</name>
<proteinExistence type="predicted"/>
<dbReference type="PROSITE" id="PS51257">
    <property type="entry name" value="PROKAR_LIPOPROTEIN"/>
    <property type="match status" value="1"/>
</dbReference>
<feature type="signal peptide" evidence="1">
    <location>
        <begin position="1"/>
        <end position="31"/>
    </location>
</feature>
<sequence length="82" mass="8798">MGKIGFGRLKRGGLALAASLILAACSTPSQQYGLAPVEKTGDPYPNINMDPTQKPAEAMMTPEQRAEAEAELMRRAGKLPKR</sequence>
<evidence type="ECO:0000313" key="3">
    <source>
        <dbReference type="Proteomes" id="UP000515317"/>
    </source>
</evidence>
<evidence type="ECO:0000313" key="2">
    <source>
        <dbReference type="EMBL" id="BCJ90896.1"/>
    </source>
</evidence>
<accession>A0A6S6QNB4</accession>
<evidence type="ECO:0008006" key="4">
    <source>
        <dbReference type="Google" id="ProtNLM"/>
    </source>
</evidence>
<keyword evidence="1" id="KW-0732">Signal</keyword>
<organism evidence="2 3">
    <name type="scientific">Terrihabitans soli</name>
    <dbReference type="NCBI Taxonomy" id="708113"/>
    <lineage>
        <taxon>Bacteria</taxon>
        <taxon>Pseudomonadati</taxon>
        <taxon>Pseudomonadota</taxon>
        <taxon>Alphaproteobacteria</taxon>
        <taxon>Hyphomicrobiales</taxon>
        <taxon>Terrihabitans</taxon>
    </lineage>
</organism>